<dbReference type="PANTHER" id="PTHR12992">
    <property type="entry name" value="NUDIX HYDROLASE"/>
    <property type="match status" value="1"/>
</dbReference>
<dbReference type="Gene3D" id="3.90.79.10">
    <property type="entry name" value="Nucleoside Triphosphate Pyrophosphohydrolase"/>
    <property type="match status" value="1"/>
</dbReference>
<dbReference type="PROSITE" id="PS51462">
    <property type="entry name" value="NUDIX"/>
    <property type="match status" value="1"/>
</dbReference>
<dbReference type="InterPro" id="IPR000086">
    <property type="entry name" value="NUDIX_hydrolase_dom"/>
</dbReference>
<keyword evidence="4" id="KW-0378">Hydrolase</keyword>
<protein>
    <submittedName>
        <fullName evidence="8">Coenzyme A pyrophosphatase</fullName>
    </submittedName>
</protein>
<dbReference type="InterPro" id="IPR045121">
    <property type="entry name" value="CoAse"/>
</dbReference>
<dbReference type="OrthoDB" id="40462at2157"/>
<evidence type="ECO:0000313" key="8">
    <source>
        <dbReference type="EMBL" id="AWR93386.1"/>
    </source>
</evidence>
<dbReference type="AlphaFoldDB" id="A0A2U9IBI5"/>
<evidence type="ECO:0000256" key="1">
    <source>
        <dbReference type="ARBA" id="ARBA00001936"/>
    </source>
</evidence>
<evidence type="ECO:0000256" key="5">
    <source>
        <dbReference type="ARBA" id="ARBA00022842"/>
    </source>
</evidence>
<name>A0A2U9IBI5_9CREN</name>
<proteinExistence type="predicted"/>
<accession>A0A2U9IBI5</accession>
<keyword evidence="5" id="KW-0460">Magnesium</keyword>
<dbReference type="RefSeq" id="WP_110269270.1">
    <property type="nucleotide sequence ID" value="NZ_CP029289.2"/>
</dbReference>
<keyword evidence="9" id="KW-1185">Reference proteome</keyword>
<dbReference type="CDD" id="cd03426">
    <property type="entry name" value="NUDIX_CoAse_Nudt7"/>
    <property type="match status" value="1"/>
</dbReference>
<organism evidence="8 9">
    <name type="scientific">Acidianus brierleyi</name>
    <dbReference type="NCBI Taxonomy" id="41673"/>
    <lineage>
        <taxon>Archaea</taxon>
        <taxon>Thermoproteota</taxon>
        <taxon>Thermoprotei</taxon>
        <taxon>Sulfolobales</taxon>
        <taxon>Sulfolobaceae</taxon>
        <taxon>Acidianus</taxon>
    </lineage>
</organism>
<keyword evidence="3" id="KW-0479">Metal-binding</keyword>
<evidence type="ECO:0000259" key="7">
    <source>
        <dbReference type="PROSITE" id="PS51462"/>
    </source>
</evidence>
<dbReference type="SUPFAM" id="SSF55811">
    <property type="entry name" value="Nudix"/>
    <property type="match status" value="1"/>
</dbReference>
<dbReference type="GO" id="GO:0046872">
    <property type="term" value="F:metal ion binding"/>
    <property type="evidence" value="ECO:0007669"/>
    <property type="project" value="UniProtKB-KW"/>
</dbReference>
<feature type="domain" description="Nudix hydrolase" evidence="7">
    <location>
        <begin position="1"/>
        <end position="128"/>
    </location>
</feature>
<evidence type="ECO:0000256" key="3">
    <source>
        <dbReference type="ARBA" id="ARBA00022723"/>
    </source>
</evidence>
<dbReference type="Pfam" id="PF00293">
    <property type="entry name" value="NUDIX"/>
    <property type="match status" value="1"/>
</dbReference>
<evidence type="ECO:0000256" key="6">
    <source>
        <dbReference type="ARBA" id="ARBA00023211"/>
    </source>
</evidence>
<keyword evidence="6" id="KW-0464">Manganese</keyword>
<reference evidence="8 9" key="1">
    <citation type="submission" date="2018-05" db="EMBL/GenBank/DDBJ databases">
        <title>Complete Genome Sequences of Extremely Thermoacidophilic, Metal-Mobilizing Type-Strain Members of the Archaeal Family Sulfolobaceae: Acidianus brierleyi DSM-1651T, Acidianus sulfidivorans DSM-18786T, Metallosphaera hakonensis DSM-7519T, and Metallosphaera prunae DSM-10039T.</title>
        <authorList>
            <person name="Counts J.A."/>
            <person name="Kelly R.M."/>
        </authorList>
    </citation>
    <scope>NUCLEOTIDE SEQUENCE [LARGE SCALE GENOMIC DNA]</scope>
    <source>
        <strain evidence="8 9">DSM 1651</strain>
    </source>
</reference>
<comment type="cofactor">
    <cofactor evidence="2">
        <name>Mg(2+)</name>
        <dbReference type="ChEBI" id="CHEBI:18420"/>
    </cofactor>
</comment>
<dbReference type="GeneID" id="36830678"/>
<dbReference type="InterPro" id="IPR015797">
    <property type="entry name" value="NUDIX_hydrolase-like_dom_sf"/>
</dbReference>
<dbReference type="PANTHER" id="PTHR12992:SF11">
    <property type="entry name" value="MITOCHONDRIAL COENZYME A DIPHOSPHATASE NUDT8"/>
    <property type="match status" value="1"/>
</dbReference>
<evidence type="ECO:0000313" key="9">
    <source>
        <dbReference type="Proteomes" id="UP000248044"/>
    </source>
</evidence>
<evidence type="ECO:0000256" key="2">
    <source>
        <dbReference type="ARBA" id="ARBA00001946"/>
    </source>
</evidence>
<dbReference type="KEGG" id="abri:DFR85_00940"/>
<sequence>MDCQAAVVLIVSENKFLIIKRAERKGDPWSGDMGLPGGHVKSGESCVDAALRECKEEIGFEPKIVGFLGYYFPNNVKIKVAVFLGKYENEKIKIDNNEISKYFWISREDLVEQDGAYLYNNYRIWGMTFRILRDYFKNFNNIHLL</sequence>
<evidence type="ECO:0000256" key="4">
    <source>
        <dbReference type="ARBA" id="ARBA00022801"/>
    </source>
</evidence>
<dbReference type="GO" id="GO:0010945">
    <property type="term" value="F:coenzyme A diphosphatase activity"/>
    <property type="evidence" value="ECO:0007669"/>
    <property type="project" value="InterPro"/>
</dbReference>
<gene>
    <name evidence="8" type="ORF">DFR85_00940</name>
</gene>
<dbReference type="Proteomes" id="UP000248044">
    <property type="component" value="Chromosome"/>
</dbReference>
<comment type="cofactor">
    <cofactor evidence="1">
        <name>Mn(2+)</name>
        <dbReference type="ChEBI" id="CHEBI:29035"/>
    </cofactor>
</comment>
<dbReference type="EMBL" id="CP029289">
    <property type="protein sequence ID" value="AWR93386.1"/>
    <property type="molecule type" value="Genomic_DNA"/>
</dbReference>